<organism evidence="1">
    <name type="scientific">marine metagenome</name>
    <dbReference type="NCBI Taxonomy" id="408172"/>
    <lineage>
        <taxon>unclassified sequences</taxon>
        <taxon>metagenomes</taxon>
        <taxon>ecological metagenomes</taxon>
    </lineage>
</organism>
<dbReference type="Pfam" id="PF11376">
    <property type="entry name" value="DUF3179"/>
    <property type="match status" value="1"/>
</dbReference>
<dbReference type="InterPro" id="IPR021516">
    <property type="entry name" value="DUF3179"/>
</dbReference>
<protein>
    <recommendedName>
        <fullName evidence="2">DUF3179 domain-containing protein</fullName>
    </recommendedName>
</protein>
<evidence type="ECO:0008006" key="2">
    <source>
        <dbReference type="Google" id="ProtNLM"/>
    </source>
</evidence>
<dbReference type="EMBL" id="UINC01076155">
    <property type="protein sequence ID" value="SVC15050.1"/>
    <property type="molecule type" value="Genomic_DNA"/>
</dbReference>
<reference evidence="1" key="1">
    <citation type="submission" date="2018-05" db="EMBL/GenBank/DDBJ databases">
        <authorList>
            <person name="Lanie J.A."/>
            <person name="Ng W.-L."/>
            <person name="Kazmierczak K.M."/>
            <person name="Andrzejewski T.M."/>
            <person name="Davidsen T.M."/>
            <person name="Wayne K.J."/>
            <person name="Tettelin H."/>
            <person name="Glass J.I."/>
            <person name="Rusch D."/>
            <person name="Podicherti R."/>
            <person name="Tsui H.-C.T."/>
            <person name="Winkler M.E."/>
        </authorList>
    </citation>
    <scope>NUCLEOTIDE SEQUENCE</scope>
</reference>
<evidence type="ECO:0000313" key="1">
    <source>
        <dbReference type="EMBL" id="SVC15050.1"/>
    </source>
</evidence>
<feature type="non-terminal residue" evidence="1">
    <location>
        <position position="238"/>
    </location>
</feature>
<dbReference type="AlphaFoldDB" id="A0A382JSH5"/>
<sequence length="238" mass="26529">MMTTKQLVRRIWLVGVIVSTTSMSVAGPIDHLASIDLTAHLRGGGVPRDGIPAMTNPDFVPAAEAFFLADLDAVIGVYIDGVAKAYPEALGWRHEIINDQIGDRFISVTLCPLTGTPQVFDATDEDGFQIEFGVSGLLINSNLVMYDRRDEVTLYPQMIYTAINGENEGDRLTLLPVVHTTFGRWKQLHPDTQVAEFGSGLDRYSSRLQDAFKNLSIYEYPYGNYRTNNSYLIFPWTT</sequence>
<name>A0A382JSH5_9ZZZZ</name>
<gene>
    <name evidence="1" type="ORF">METZ01_LOCUS267904</name>
</gene>
<accession>A0A382JSH5</accession>
<proteinExistence type="predicted"/>